<evidence type="ECO:0000313" key="2">
    <source>
        <dbReference type="EMBL" id="EEF61816.1"/>
    </source>
</evidence>
<dbReference type="Pfam" id="PF00581">
    <property type="entry name" value="Rhodanese"/>
    <property type="match status" value="1"/>
</dbReference>
<dbReference type="InterPro" id="IPR038062">
    <property type="entry name" value="ScdA-like_N_sf"/>
</dbReference>
<protein>
    <submittedName>
        <fullName evidence="2">Rhodanese domain protein</fullName>
    </submittedName>
</protein>
<dbReference type="PANTHER" id="PTHR44086">
    <property type="entry name" value="THIOSULFATE SULFURTRANSFERASE RDL2, MITOCHONDRIAL-RELATED"/>
    <property type="match status" value="1"/>
</dbReference>
<dbReference type="SMART" id="SM00450">
    <property type="entry name" value="RHOD"/>
    <property type="match status" value="1"/>
</dbReference>
<dbReference type="InterPro" id="IPR036873">
    <property type="entry name" value="Rhodanese-like_dom_sf"/>
</dbReference>
<gene>
    <name evidence="2" type="ORF">Cflav_PD4856</name>
</gene>
<evidence type="ECO:0000313" key="3">
    <source>
        <dbReference type="Proteomes" id="UP000003688"/>
    </source>
</evidence>
<dbReference type="STRING" id="320771.Cflav_PD4856"/>
<dbReference type="CDD" id="cd00158">
    <property type="entry name" value="RHOD"/>
    <property type="match status" value="1"/>
</dbReference>
<accession>B9XEV2</accession>
<dbReference type="GO" id="GO:0004792">
    <property type="term" value="F:thiosulfate-cyanide sulfurtransferase activity"/>
    <property type="evidence" value="ECO:0007669"/>
    <property type="project" value="TreeGrafter"/>
</dbReference>
<feature type="domain" description="Rhodanese" evidence="1">
    <location>
        <begin position="77"/>
        <end position="165"/>
    </location>
</feature>
<reference evidence="2 3" key="1">
    <citation type="journal article" date="2011" name="J. Bacteriol.">
        <title>Genome sequence of 'Pedosphaera parvula' Ellin514, an aerobic Verrucomicrobial isolate from pasture soil.</title>
        <authorList>
            <person name="Kant R."/>
            <person name="van Passel M.W."/>
            <person name="Sangwan P."/>
            <person name="Palva A."/>
            <person name="Lucas S."/>
            <person name="Copeland A."/>
            <person name="Lapidus A."/>
            <person name="Glavina Del Rio T."/>
            <person name="Dalin E."/>
            <person name="Tice H."/>
            <person name="Bruce D."/>
            <person name="Goodwin L."/>
            <person name="Pitluck S."/>
            <person name="Chertkov O."/>
            <person name="Larimer F.W."/>
            <person name="Land M.L."/>
            <person name="Hauser L."/>
            <person name="Brettin T.S."/>
            <person name="Detter J.C."/>
            <person name="Han S."/>
            <person name="de Vos W.M."/>
            <person name="Janssen P.H."/>
            <person name="Smidt H."/>
        </authorList>
    </citation>
    <scope>NUCLEOTIDE SEQUENCE [LARGE SCALE GENOMIC DNA]</scope>
    <source>
        <strain evidence="2 3">Ellin514</strain>
    </source>
</reference>
<dbReference type="InterPro" id="IPR001763">
    <property type="entry name" value="Rhodanese-like_dom"/>
</dbReference>
<dbReference type="PROSITE" id="PS50206">
    <property type="entry name" value="RHODANESE_3"/>
    <property type="match status" value="1"/>
</dbReference>
<dbReference type="Proteomes" id="UP000003688">
    <property type="component" value="Unassembled WGS sequence"/>
</dbReference>
<dbReference type="EMBL" id="ABOX02000008">
    <property type="protein sequence ID" value="EEF61816.1"/>
    <property type="molecule type" value="Genomic_DNA"/>
</dbReference>
<keyword evidence="3" id="KW-1185">Reference proteome</keyword>
<organism evidence="2 3">
    <name type="scientific">Pedosphaera parvula (strain Ellin514)</name>
    <dbReference type="NCBI Taxonomy" id="320771"/>
    <lineage>
        <taxon>Bacteria</taxon>
        <taxon>Pseudomonadati</taxon>
        <taxon>Verrucomicrobiota</taxon>
        <taxon>Pedosphaerae</taxon>
        <taxon>Pedosphaerales</taxon>
        <taxon>Pedosphaeraceae</taxon>
        <taxon>Pedosphaera</taxon>
    </lineage>
</organism>
<dbReference type="Gene3D" id="3.40.250.10">
    <property type="entry name" value="Rhodanese-like domain"/>
    <property type="match status" value="1"/>
</dbReference>
<dbReference type="Gene3D" id="1.10.3910.10">
    <property type="entry name" value="SP0561-like"/>
    <property type="match status" value="1"/>
</dbReference>
<comment type="caution">
    <text evidence="2">The sequence shown here is derived from an EMBL/GenBank/DDBJ whole genome shotgun (WGS) entry which is preliminary data.</text>
</comment>
<dbReference type="AlphaFoldDB" id="B9XEV2"/>
<evidence type="ECO:0000259" key="1">
    <source>
        <dbReference type="PROSITE" id="PS50206"/>
    </source>
</evidence>
<dbReference type="PANTHER" id="PTHR44086:SF10">
    <property type="entry name" value="THIOSULFATE SULFURTRANSFERASE_RHODANESE-LIKE DOMAIN-CONTAINING PROTEIN 3"/>
    <property type="match status" value="1"/>
</dbReference>
<proteinExistence type="predicted"/>
<sequence>MGEVLEAFPGAQRAMFRRYHIGGCSSCGFQMTETLEQVCARNNNLAVDEVLAHIRSSHEDDARILISAKELAGLLKSGTEVKLIDIRSREEYEATHIDGAILLSQPVMQEILAKWDPNKLLVLIDHAGKQGLDAAAYFTGHGLKNVRCLRGGIDAWAQEVDDNVPRYQLA</sequence>
<name>B9XEV2_PEDPL</name>
<dbReference type="SUPFAM" id="SSF52821">
    <property type="entry name" value="Rhodanese/Cell cycle control phosphatase"/>
    <property type="match status" value="1"/>
</dbReference>